<evidence type="ECO:0000256" key="1">
    <source>
        <dbReference type="SAM" id="MobiDB-lite"/>
    </source>
</evidence>
<protein>
    <submittedName>
        <fullName evidence="2">Uncharacterized protein</fullName>
    </submittedName>
</protein>
<organism evidence="2 3">
    <name type="scientific">Armillaria ostoyae</name>
    <name type="common">Armillaria root rot fungus</name>
    <dbReference type="NCBI Taxonomy" id="47428"/>
    <lineage>
        <taxon>Eukaryota</taxon>
        <taxon>Fungi</taxon>
        <taxon>Dikarya</taxon>
        <taxon>Basidiomycota</taxon>
        <taxon>Agaricomycotina</taxon>
        <taxon>Agaricomycetes</taxon>
        <taxon>Agaricomycetidae</taxon>
        <taxon>Agaricales</taxon>
        <taxon>Marasmiineae</taxon>
        <taxon>Physalacriaceae</taxon>
        <taxon>Armillaria</taxon>
    </lineage>
</organism>
<reference evidence="3" key="1">
    <citation type="journal article" date="2017" name="Nat. Ecol. Evol.">
        <title>Genome expansion and lineage-specific genetic innovations in the forest pathogenic fungi Armillaria.</title>
        <authorList>
            <person name="Sipos G."/>
            <person name="Prasanna A.N."/>
            <person name="Walter M.C."/>
            <person name="O'Connor E."/>
            <person name="Balint B."/>
            <person name="Krizsan K."/>
            <person name="Kiss B."/>
            <person name="Hess J."/>
            <person name="Varga T."/>
            <person name="Slot J."/>
            <person name="Riley R."/>
            <person name="Boka B."/>
            <person name="Rigling D."/>
            <person name="Barry K."/>
            <person name="Lee J."/>
            <person name="Mihaltcheva S."/>
            <person name="LaButti K."/>
            <person name="Lipzen A."/>
            <person name="Waldron R."/>
            <person name="Moloney N.M."/>
            <person name="Sperisen C."/>
            <person name="Kredics L."/>
            <person name="Vagvoelgyi C."/>
            <person name="Patrignani A."/>
            <person name="Fitzpatrick D."/>
            <person name="Nagy I."/>
            <person name="Doyle S."/>
            <person name="Anderson J.B."/>
            <person name="Grigoriev I.V."/>
            <person name="Gueldener U."/>
            <person name="Muensterkoetter M."/>
            <person name="Nagy L.G."/>
        </authorList>
    </citation>
    <scope>NUCLEOTIDE SEQUENCE [LARGE SCALE GENOMIC DNA]</scope>
    <source>
        <strain evidence="3">C18/9</strain>
    </source>
</reference>
<evidence type="ECO:0000313" key="2">
    <source>
        <dbReference type="EMBL" id="SJL16991.1"/>
    </source>
</evidence>
<keyword evidence="3" id="KW-1185">Reference proteome</keyword>
<accession>A0A284S7K5</accession>
<feature type="region of interest" description="Disordered" evidence="1">
    <location>
        <begin position="75"/>
        <end position="94"/>
    </location>
</feature>
<dbReference type="AlphaFoldDB" id="A0A284S7K5"/>
<proteinExistence type="predicted"/>
<gene>
    <name evidence="2" type="ORF">ARMOST_20529</name>
</gene>
<dbReference type="EMBL" id="FUEG01000039">
    <property type="protein sequence ID" value="SJL16991.1"/>
    <property type="molecule type" value="Genomic_DNA"/>
</dbReference>
<sequence>MHTVYKAVLDRDTYSQGEHRIVGQKILLLVFDNALGVLIRPSDSSTRVGPSVGGATEPEDWTPGTFFHVYIKLNSKPPPPGAREGDVRQPLVAQ</sequence>
<evidence type="ECO:0000313" key="3">
    <source>
        <dbReference type="Proteomes" id="UP000219338"/>
    </source>
</evidence>
<name>A0A284S7K5_ARMOS</name>
<dbReference type="Proteomes" id="UP000219338">
    <property type="component" value="Unassembled WGS sequence"/>
</dbReference>